<reference evidence="1 2" key="2">
    <citation type="journal article" date="2022" name="Mol. Ecol. Resour.">
        <title>The genomes of chicory, endive, great burdock and yacon provide insights into Asteraceae paleo-polyploidization history and plant inulin production.</title>
        <authorList>
            <person name="Fan W."/>
            <person name="Wang S."/>
            <person name="Wang H."/>
            <person name="Wang A."/>
            <person name="Jiang F."/>
            <person name="Liu H."/>
            <person name="Zhao H."/>
            <person name="Xu D."/>
            <person name="Zhang Y."/>
        </authorList>
    </citation>
    <scope>NUCLEOTIDE SEQUENCE [LARGE SCALE GENOMIC DNA]</scope>
    <source>
        <strain evidence="2">cv. Punajuju</strain>
        <tissue evidence="1">Leaves</tissue>
    </source>
</reference>
<dbReference type="EMBL" id="CM042010">
    <property type="protein sequence ID" value="KAI3783021.1"/>
    <property type="molecule type" value="Genomic_DNA"/>
</dbReference>
<organism evidence="1 2">
    <name type="scientific">Cichorium intybus</name>
    <name type="common">Chicory</name>
    <dbReference type="NCBI Taxonomy" id="13427"/>
    <lineage>
        <taxon>Eukaryota</taxon>
        <taxon>Viridiplantae</taxon>
        <taxon>Streptophyta</taxon>
        <taxon>Embryophyta</taxon>
        <taxon>Tracheophyta</taxon>
        <taxon>Spermatophyta</taxon>
        <taxon>Magnoliopsida</taxon>
        <taxon>eudicotyledons</taxon>
        <taxon>Gunneridae</taxon>
        <taxon>Pentapetalae</taxon>
        <taxon>asterids</taxon>
        <taxon>campanulids</taxon>
        <taxon>Asterales</taxon>
        <taxon>Asteraceae</taxon>
        <taxon>Cichorioideae</taxon>
        <taxon>Cichorieae</taxon>
        <taxon>Cichoriinae</taxon>
        <taxon>Cichorium</taxon>
    </lineage>
</organism>
<name>A0ACB9GIH4_CICIN</name>
<dbReference type="Proteomes" id="UP001055811">
    <property type="component" value="Linkage Group LG02"/>
</dbReference>
<sequence length="80" mass="9258">MDHEFMRRTSYQKKTGPTYNFANEILKSTPYLLCYLIFSAIRFIVPTFQHQAGENENEAVNEAFGVLGKTNLEYACPMKE</sequence>
<comment type="caution">
    <text evidence="1">The sequence shown here is derived from an EMBL/GenBank/DDBJ whole genome shotgun (WGS) entry which is preliminary data.</text>
</comment>
<evidence type="ECO:0000313" key="2">
    <source>
        <dbReference type="Proteomes" id="UP001055811"/>
    </source>
</evidence>
<protein>
    <submittedName>
        <fullName evidence="1">Uncharacterized protein</fullName>
    </submittedName>
</protein>
<keyword evidence="2" id="KW-1185">Reference proteome</keyword>
<accession>A0ACB9GIH4</accession>
<evidence type="ECO:0000313" key="1">
    <source>
        <dbReference type="EMBL" id="KAI3783021.1"/>
    </source>
</evidence>
<gene>
    <name evidence="1" type="ORF">L2E82_13083</name>
</gene>
<reference evidence="2" key="1">
    <citation type="journal article" date="2022" name="Mol. Ecol. Resour.">
        <title>The genomes of chicory, endive, great burdock and yacon provide insights into Asteraceae palaeo-polyploidization history and plant inulin production.</title>
        <authorList>
            <person name="Fan W."/>
            <person name="Wang S."/>
            <person name="Wang H."/>
            <person name="Wang A."/>
            <person name="Jiang F."/>
            <person name="Liu H."/>
            <person name="Zhao H."/>
            <person name="Xu D."/>
            <person name="Zhang Y."/>
        </authorList>
    </citation>
    <scope>NUCLEOTIDE SEQUENCE [LARGE SCALE GENOMIC DNA]</scope>
    <source>
        <strain evidence="2">cv. Punajuju</strain>
    </source>
</reference>
<proteinExistence type="predicted"/>